<comment type="caution">
    <text evidence="2">The sequence shown here is derived from an EMBL/GenBank/DDBJ whole genome shotgun (WGS) entry which is preliminary data.</text>
</comment>
<keyword evidence="1" id="KW-0812">Transmembrane</keyword>
<reference evidence="2 3" key="1">
    <citation type="submission" date="2020-03" db="EMBL/GenBank/DDBJ databases">
        <title>Genomic Encyclopedia of Type Strains, Phase IV (KMG-IV): sequencing the most valuable type-strain genomes for metagenomic binning, comparative biology and taxonomic classification.</title>
        <authorList>
            <person name="Goeker M."/>
        </authorList>
    </citation>
    <scope>NUCLEOTIDE SEQUENCE [LARGE SCALE GENOMIC DNA]</scope>
    <source>
        <strain evidence="2 3">DSM 5718</strain>
    </source>
</reference>
<accession>A0A846MU15</accession>
<feature type="transmembrane region" description="Helical" evidence="1">
    <location>
        <begin position="23"/>
        <end position="48"/>
    </location>
</feature>
<proteinExistence type="predicted"/>
<sequence length="234" mass="26888">MGENLFIKGLKQGVKTTAFVSKIVLIIGWRAAALALLGLVINFSLYVFSDTALVYLTSSAHVSFLWRLLGYLFILLFFFLFPIFYLWVSWAWGIAYAVHYILTKSIEGFVDYFVEKFLDFVFKHKAIKEKIEHGLTRSLLFETLPNYLEKLPNLPWLLRPVVHLLIKKLNLQDVFTLAVQKNEDQINKEGIAQKLSEQIKGKLPEVIKTPSLVPFFFVLGGNLLLFVTIQLMVL</sequence>
<dbReference type="RefSeq" id="WP_166920963.1">
    <property type="nucleotide sequence ID" value="NZ_JAASRN010000007.1"/>
</dbReference>
<feature type="transmembrane region" description="Helical" evidence="1">
    <location>
        <begin position="212"/>
        <end position="233"/>
    </location>
</feature>
<dbReference type="EMBL" id="JAASRN010000007">
    <property type="protein sequence ID" value="NIK74822.1"/>
    <property type="molecule type" value="Genomic_DNA"/>
</dbReference>
<protein>
    <submittedName>
        <fullName evidence="2">Uncharacterized protein</fullName>
    </submittedName>
</protein>
<evidence type="ECO:0000313" key="2">
    <source>
        <dbReference type="EMBL" id="NIK74822.1"/>
    </source>
</evidence>
<feature type="transmembrane region" description="Helical" evidence="1">
    <location>
        <begin position="68"/>
        <end position="88"/>
    </location>
</feature>
<keyword evidence="1" id="KW-1133">Transmembrane helix</keyword>
<evidence type="ECO:0000313" key="3">
    <source>
        <dbReference type="Proteomes" id="UP000537126"/>
    </source>
</evidence>
<organism evidence="2 3">
    <name type="scientific">Thermonema lapsum</name>
    <dbReference type="NCBI Taxonomy" id="28195"/>
    <lineage>
        <taxon>Bacteria</taxon>
        <taxon>Pseudomonadati</taxon>
        <taxon>Bacteroidota</taxon>
        <taxon>Cytophagia</taxon>
        <taxon>Cytophagales</taxon>
        <taxon>Thermonemataceae</taxon>
        <taxon>Thermonema</taxon>
    </lineage>
</organism>
<gene>
    <name evidence="2" type="ORF">FHS56_002355</name>
</gene>
<dbReference type="AlphaFoldDB" id="A0A846MU15"/>
<dbReference type="Proteomes" id="UP000537126">
    <property type="component" value="Unassembled WGS sequence"/>
</dbReference>
<keyword evidence="1" id="KW-0472">Membrane</keyword>
<name>A0A846MU15_9BACT</name>
<evidence type="ECO:0000256" key="1">
    <source>
        <dbReference type="SAM" id="Phobius"/>
    </source>
</evidence>
<keyword evidence="3" id="KW-1185">Reference proteome</keyword>